<gene>
    <name evidence="5" type="ORF">TM074_03605</name>
</gene>
<dbReference type="SUPFAM" id="SSF116734">
    <property type="entry name" value="DNA methylase specificity domain"/>
    <property type="match status" value="2"/>
</dbReference>
<sequence length="372" mass="42043">MRAVVLSDIIELIGGGTPKTSKPEFWNGDIPWLSVADFGGDRRWVDKAEKTITNLGLENSSTKLLKSGDIVISARGTVGELAQLKRPMAFNQSCYGIRARTGVDQDFLYYLLKKSVNDLRRQSHGGVFNTITRRTFDVVNVSIPSIVTQKKIANILGSLDEKIELNRRMNETLEQLGQTLFRHYFVDNPEAKSWESGTLGDIVVNFDSKRKPLSSRQRAKMQGDYRYFGATSVMDHVNDYLFDGTYLLLAEDGSVMRSDGAPYLQYVWGRFWVNNHAHIIQAKHPFTVEYLYLLLAKTNVQSLVSGAVQLKINQRAMNSLVISIPPDDLVIKFCNLVNSLFAQYRENEEQIESLVNIRESLLPKLISGEIKV</sequence>
<dbReference type="GO" id="GO:0009307">
    <property type="term" value="P:DNA restriction-modification system"/>
    <property type="evidence" value="ECO:0007669"/>
    <property type="project" value="UniProtKB-KW"/>
</dbReference>
<dbReference type="GO" id="GO:0003677">
    <property type="term" value="F:DNA binding"/>
    <property type="evidence" value="ECO:0007669"/>
    <property type="project" value="UniProtKB-KW"/>
</dbReference>
<name>A0AB39J953_9BACT</name>
<evidence type="ECO:0000256" key="2">
    <source>
        <dbReference type="ARBA" id="ARBA00022747"/>
    </source>
</evidence>
<keyword evidence="5" id="KW-0378">Hydrolase</keyword>
<comment type="similarity">
    <text evidence="1">Belongs to the type-I restriction system S methylase family.</text>
</comment>
<dbReference type="EC" id="3.1.21.-" evidence="5"/>
<keyword evidence="5" id="KW-0540">Nuclease</keyword>
<accession>A0AB39J953</accession>
<dbReference type="InterPro" id="IPR044946">
    <property type="entry name" value="Restrct_endonuc_typeI_TRD_sf"/>
</dbReference>
<evidence type="ECO:0000313" key="5">
    <source>
        <dbReference type="EMBL" id="XDN89760.1"/>
    </source>
</evidence>
<dbReference type="RefSeq" id="WP_369000329.1">
    <property type="nucleotide sequence ID" value="NZ_CP158487.1"/>
</dbReference>
<organism evidence="5">
    <name type="scientific">Candidatus Nanosynbacter sp. TM7-074</name>
    <dbReference type="NCBI Taxonomy" id="3158573"/>
    <lineage>
        <taxon>Bacteria</taxon>
        <taxon>Candidatus Saccharimonadota</taxon>
        <taxon>Candidatus Saccharimonadia</taxon>
        <taxon>Candidatus Nanosynbacterales</taxon>
        <taxon>Candidatus Nanosynbacteraceae</taxon>
        <taxon>Candidatus Nanosynbacter</taxon>
    </lineage>
</organism>
<evidence type="ECO:0000256" key="1">
    <source>
        <dbReference type="ARBA" id="ARBA00010923"/>
    </source>
</evidence>
<proteinExistence type="inferred from homology"/>
<dbReference type="InterPro" id="IPR052021">
    <property type="entry name" value="Type-I_RS_S_subunit"/>
</dbReference>
<evidence type="ECO:0000256" key="3">
    <source>
        <dbReference type="ARBA" id="ARBA00023125"/>
    </source>
</evidence>
<keyword evidence="2" id="KW-0680">Restriction system</keyword>
<dbReference type="GO" id="GO:0004519">
    <property type="term" value="F:endonuclease activity"/>
    <property type="evidence" value="ECO:0007669"/>
    <property type="project" value="UniProtKB-KW"/>
</dbReference>
<evidence type="ECO:0000259" key="4">
    <source>
        <dbReference type="Pfam" id="PF01420"/>
    </source>
</evidence>
<dbReference type="PANTHER" id="PTHR30408">
    <property type="entry name" value="TYPE-1 RESTRICTION ENZYME ECOKI SPECIFICITY PROTEIN"/>
    <property type="match status" value="1"/>
</dbReference>
<feature type="domain" description="Type I restriction modification DNA specificity" evidence="4">
    <location>
        <begin position="6"/>
        <end position="175"/>
    </location>
</feature>
<dbReference type="CDD" id="cd17262">
    <property type="entry name" value="RMtype1_S_Aco12261I-TRD2-CR2"/>
    <property type="match status" value="1"/>
</dbReference>
<dbReference type="CDD" id="cd17243">
    <property type="entry name" value="RMtype1_S_AchA6I-TRD2-CR2_like"/>
    <property type="match status" value="1"/>
</dbReference>
<dbReference type="Pfam" id="PF01420">
    <property type="entry name" value="Methylase_S"/>
    <property type="match status" value="2"/>
</dbReference>
<dbReference type="AlphaFoldDB" id="A0AB39J953"/>
<reference evidence="5" key="1">
    <citation type="submission" date="2024-06" db="EMBL/GenBank/DDBJ databases">
        <authorList>
            <person name="Atkinson C."/>
            <person name="McLean J."/>
            <person name="Gallagher L."/>
            <person name="Bor B."/>
            <person name="Mougous J."/>
        </authorList>
    </citation>
    <scope>NUCLEOTIDE SEQUENCE</scope>
    <source>
        <strain evidence="5">TM7-074</strain>
    </source>
</reference>
<dbReference type="PANTHER" id="PTHR30408:SF13">
    <property type="entry name" value="TYPE I RESTRICTION ENZYME HINDI SPECIFICITY SUBUNIT"/>
    <property type="match status" value="1"/>
</dbReference>
<dbReference type="EMBL" id="CP158487">
    <property type="protein sequence ID" value="XDN89760.1"/>
    <property type="molecule type" value="Genomic_DNA"/>
</dbReference>
<feature type="domain" description="Type I restriction modification DNA specificity" evidence="4">
    <location>
        <begin position="192"/>
        <end position="327"/>
    </location>
</feature>
<dbReference type="Gene3D" id="3.90.220.20">
    <property type="entry name" value="DNA methylase specificity domains"/>
    <property type="match status" value="2"/>
</dbReference>
<dbReference type="InterPro" id="IPR000055">
    <property type="entry name" value="Restrct_endonuc_typeI_TRD"/>
</dbReference>
<keyword evidence="5" id="KW-0255">Endonuclease</keyword>
<protein>
    <submittedName>
        <fullName evidence="5">Restriction endonuclease subunit S</fullName>
        <ecNumber evidence="5">3.1.21.-</ecNumber>
    </submittedName>
</protein>
<keyword evidence="3" id="KW-0238">DNA-binding</keyword>
<dbReference type="REBASE" id="855228">
    <property type="entry name" value="S.Nsp4ORF3620P"/>
</dbReference>
<dbReference type="GO" id="GO:0016787">
    <property type="term" value="F:hydrolase activity"/>
    <property type="evidence" value="ECO:0007669"/>
    <property type="project" value="UniProtKB-KW"/>
</dbReference>